<dbReference type="InterPro" id="IPR010865">
    <property type="entry name" value="DUF1499"/>
</dbReference>
<evidence type="ECO:0000256" key="1">
    <source>
        <dbReference type="SAM" id="Phobius"/>
    </source>
</evidence>
<organism evidence="2 3">
    <name type="scientific">Qipengyuania spongiae</name>
    <dbReference type="NCBI Taxonomy" id="2909673"/>
    <lineage>
        <taxon>Bacteria</taxon>
        <taxon>Pseudomonadati</taxon>
        <taxon>Pseudomonadota</taxon>
        <taxon>Alphaproteobacteria</taxon>
        <taxon>Sphingomonadales</taxon>
        <taxon>Erythrobacteraceae</taxon>
        <taxon>Qipengyuania</taxon>
    </lineage>
</organism>
<feature type="transmembrane region" description="Helical" evidence="1">
    <location>
        <begin position="12"/>
        <end position="37"/>
    </location>
</feature>
<keyword evidence="1" id="KW-0812">Transmembrane</keyword>
<keyword evidence="3" id="KW-1185">Reference proteome</keyword>
<accession>A0ABY5T584</accession>
<protein>
    <submittedName>
        <fullName evidence="2">DUF1499 domain-containing protein</fullName>
    </submittedName>
</protein>
<feature type="transmembrane region" description="Helical" evidence="1">
    <location>
        <begin position="75"/>
        <end position="96"/>
    </location>
</feature>
<feature type="transmembrane region" description="Helical" evidence="1">
    <location>
        <begin position="49"/>
        <end position="69"/>
    </location>
</feature>
<gene>
    <name evidence="2" type="ORF">L1F33_06060</name>
</gene>
<dbReference type="RefSeq" id="WP_265560859.1">
    <property type="nucleotide sequence ID" value="NZ_CP092471.1"/>
</dbReference>
<dbReference type="EMBL" id="CP092471">
    <property type="protein sequence ID" value="UVI40503.1"/>
    <property type="molecule type" value="Genomic_DNA"/>
</dbReference>
<evidence type="ECO:0000313" key="3">
    <source>
        <dbReference type="Proteomes" id="UP001065265"/>
    </source>
</evidence>
<reference evidence="2" key="1">
    <citation type="submission" date="2022-02" db="EMBL/GenBank/DDBJ databases">
        <title>Qipengyuania spongiae sp. nov., isolated from marine sponge.</title>
        <authorList>
            <person name="Li Z."/>
            <person name="Zhang M."/>
        </authorList>
    </citation>
    <scope>NUCLEOTIDE SEQUENCE</scope>
    <source>
        <strain evidence="2">PHS-Z21</strain>
    </source>
</reference>
<name>A0ABY5T584_9SPHN</name>
<proteinExistence type="predicted"/>
<keyword evidence="1" id="KW-0472">Membrane</keyword>
<dbReference type="Pfam" id="PF07386">
    <property type="entry name" value="DUF1499"/>
    <property type="match status" value="1"/>
</dbReference>
<evidence type="ECO:0000313" key="2">
    <source>
        <dbReference type="EMBL" id="UVI40503.1"/>
    </source>
</evidence>
<sequence>MNDLRANLPKYSVWLSLALLAWFVIAAFGTKIGLIGWKFGFGFMTVTAGPWLMGIVALVALIALALAWTATPRGAWWKAAIALAIPAIMFLALLSVRAAGANSPPIHDVSTDLRNPPQFSAGTIAMRSDWGANPLVDYGTPLGQLPLWADRVDGDLAVQNHADVIAANYRELQPIPVGAATREQATAAVVAAMGEIGLDDIRADSAAGRVEGVAETFAYGFRDDVVARITDTRIDLRSASRVGVGDLGYNADRVRELSEAIRRRLAGG</sequence>
<keyword evidence="1" id="KW-1133">Transmembrane helix</keyword>
<dbReference type="Proteomes" id="UP001065265">
    <property type="component" value="Chromosome"/>
</dbReference>